<feature type="compositionally biased region" description="Polar residues" evidence="1">
    <location>
        <begin position="55"/>
        <end position="88"/>
    </location>
</feature>
<accession>A0A3P3ZI60</accession>
<gene>
    <name evidence="2" type="ORF">LBRM2904_35.1380</name>
</gene>
<dbReference type="AlphaFoldDB" id="A0A3P3ZI60"/>
<protein>
    <submittedName>
        <fullName evidence="2">Hypothetical_protein</fullName>
    </submittedName>
</protein>
<dbReference type="Proteomes" id="UP000319462">
    <property type="component" value="Chromosome 35"/>
</dbReference>
<evidence type="ECO:0000313" key="3">
    <source>
        <dbReference type="Proteomes" id="UP000319462"/>
    </source>
</evidence>
<evidence type="ECO:0000313" key="2">
    <source>
        <dbReference type="EMBL" id="SYZ69956.1"/>
    </source>
</evidence>
<feature type="compositionally biased region" description="Polar residues" evidence="1">
    <location>
        <begin position="107"/>
        <end position="117"/>
    </location>
</feature>
<evidence type="ECO:0000256" key="1">
    <source>
        <dbReference type="SAM" id="MobiDB-lite"/>
    </source>
</evidence>
<dbReference type="PANTHER" id="PTHR39666">
    <property type="entry name" value="RANBP2-TYPE DOMAIN-CONTAINING PROTEIN"/>
    <property type="match status" value="1"/>
</dbReference>
<dbReference type="PANTHER" id="PTHR39666:SF1">
    <property type="entry name" value="NUCLEAR PORE COMPLEX NUP2_50_61 DOMAIN-CONTAINING PROTEIN"/>
    <property type="match status" value="1"/>
</dbReference>
<feature type="region of interest" description="Disordered" evidence="1">
    <location>
        <begin position="49"/>
        <end position="117"/>
    </location>
</feature>
<feature type="compositionally biased region" description="Basic and acidic residues" evidence="1">
    <location>
        <begin position="92"/>
        <end position="106"/>
    </location>
</feature>
<proteinExistence type="predicted"/>
<organism evidence="2 3">
    <name type="scientific">Leishmania braziliensis MHOM/BR/75/M2904</name>
    <dbReference type="NCBI Taxonomy" id="420245"/>
    <lineage>
        <taxon>Eukaryota</taxon>
        <taxon>Discoba</taxon>
        <taxon>Euglenozoa</taxon>
        <taxon>Kinetoplastea</taxon>
        <taxon>Metakinetoplastina</taxon>
        <taxon>Trypanosomatida</taxon>
        <taxon>Trypanosomatidae</taxon>
        <taxon>Leishmaniinae</taxon>
        <taxon>Leishmania</taxon>
        <taxon>Leishmania braziliensis species complex</taxon>
    </lineage>
</organism>
<reference evidence="2 3" key="1">
    <citation type="submission" date="2018-09" db="EMBL/GenBank/DDBJ databases">
        <authorList>
            <person name="Peiro R."/>
            <person name="Begona"/>
            <person name="Cbmso G."/>
            <person name="Lopez M."/>
            <person name="Gonzalez S."/>
        </authorList>
    </citation>
    <scope>NUCLEOTIDE SEQUENCE [LARGE SCALE GENOMIC DNA]</scope>
</reference>
<dbReference type="EMBL" id="LS997634">
    <property type="protein sequence ID" value="SYZ69956.1"/>
    <property type="molecule type" value="Genomic_DNA"/>
</dbReference>
<sequence>MAISGSYRERLVALYHAYNPAKLHTVEGTLKKFSGKEEVAIQQLVRRYGPEPAPLTSQETSRLLTTASTGGVSRASPSVGPTTETCQATPPRRLETQRLPHRRSSDVRSQVTPDSRS</sequence>
<name>A0A3P3ZI60_LEIBR</name>